<dbReference type="GO" id="GO:0003899">
    <property type="term" value="F:DNA-directed RNA polymerase activity"/>
    <property type="evidence" value="ECO:0007669"/>
    <property type="project" value="UniProtKB-EC"/>
</dbReference>
<evidence type="ECO:0000256" key="7">
    <source>
        <dbReference type="ARBA" id="ARBA00023163"/>
    </source>
</evidence>
<dbReference type="EC" id="2.7.7.6" evidence="1"/>
<dbReference type="InterPro" id="IPR042102">
    <property type="entry name" value="RNA_pol_Rpb1_3_sf"/>
</dbReference>
<keyword evidence="7" id="KW-0804">Transcription</keyword>
<keyword evidence="12" id="KW-1185">Reference proteome</keyword>
<comment type="catalytic activity">
    <reaction evidence="8">
        <text>RNA(n) + a ribonucleoside 5'-triphosphate = RNA(n+1) + diphosphate</text>
        <dbReference type="Rhea" id="RHEA:21248"/>
        <dbReference type="Rhea" id="RHEA-COMP:14527"/>
        <dbReference type="Rhea" id="RHEA-COMP:17342"/>
        <dbReference type="ChEBI" id="CHEBI:33019"/>
        <dbReference type="ChEBI" id="CHEBI:61557"/>
        <dbReference type="ChEBI" id="CHEBI:140395"/>
        <dbReference type="EC" id="2.7.7.6"/>
    </reaction>
</comment>
<evidence type="ECO:0000256" key="1">
    <source>
        <dbReference type="ARBA" id="ARBA00012418"/>
    </source>
</evidence>
<evidence type="ECO:0000256" key="4">
    <source>
        <dbReference type="ARBA" id="ARBA00022695"/>
    </source>
</evidence>
<evidence type="ECO:0000256" key="3">
    <source>
        <dbReference type="ARBA" id="ARBA00022679"/>
    </source>
</evidence>
<evidence type="ECO:0000259" key="10">
    <source>
        <dbReference type="SMART" id="SM00663"/>
    </source>
</evidence>
<keyword evidence="9" id="KW-1133">Transmembrane helix</keyword>
<dbReference type="GO" id="GO:0046872">
    <property type="term" value="F:metal ion binding"/>
    <property type="evidence" value="ECO:0007669"/>
    <property type="project" value="UniProtKB-KW"/>
</dbReference>
<dbReference type="PANTHER" id="PTHR19376:SF36">
    <property type="entry name" value="DNA-DIRECTED RNA POLYMERASE IV SUBUNIT 1"/>
    <property type="match status" value="1"/>
</dbReference>
<keyword evidence="5" id="KW-0479">Metal-binding</keyword>
<dbReference type="InterPro" id="IPR007081">
    <property type="entry name" value="RNA_pol_Rpb1_5"/>
</dbReference>
<keyword evidence="3" id="KW-0808">Transferase</keyword>
<dbReference type="AlphaFoldDB" id="A0AAW0IKK1"/>
<dbReference type="Gene3D" id="3.30.1490.180">
    <property type="entry name" value="RNA polymerase ii"/>
    <property type="match status" value="1"/>
</dbReference>
<dbReference type="Gene3D" id="1.10.132.30">
    <property type="match status" value="1"/>
</dbReference>
<evidence type="ECO:0000256" key="6">
    <source>
        <dbReference type="ARBA" id="ARBA00022833"/>
    </source>
</evidence>
<organism evidence="11 12">
    <name type="scientific">Quercus suber</name>
    <name type="common">Cork oak</name>
    <dbReference type="NCBI Taxonomy" id="58331"/>
    <lineage>
        <taxon>Eukaryota</taxon>
        <taxon>Viridiplantae</taxon>
        <taxon>Streptophyta</taxon>
        <taxon>Embryophyta</taxon>
        <taxon>Tracheophyta</taxon>
        <taxon>Spermatophyta</taxon>
        <taxon>Magnoliopsida</taxon>
        <taxon>eudicotyledons</taxon>
        <taxon>Gunneridae</taxon>
        <taxon>Pentapetalae</taxon>
        <taxon>rosids</taxon>
        <taxon>fabids</taxon>
        <taxon>Fagales</taxon>
        <taxon>Fagaceae</taxon>
        <taxon>Quercus</taxon>
    </lineage>
</organism>
<dbReference type="GO" id="GO:0000428">
    <property type="term" value="C:DNA-directed RNA polymerase complex"/>
    <property type="evidence" value="ECO:0007669"/>
    <property type="project" value="UniProtKB-KW"/>
</dbReference>
<dbReference type="InterPro" id="IPR007083">
    <property type="entry name" value="RNA_pol_Rpb1_4"/>
</dbReference>
<dbReference type="InterPro" id="IPR000722">
    <property type="entry name" value="RNA_pol_asu"/>
</dbReference>
<comment type="caution">
    <text evidence="11">The sequence shown here is derived from an EMBL/GenBank/DDBJ whole genome shotgun (WGS) entry which is preliminary data.</text>
</comment>
<dbReference type="SUPFAM" id="SSF64484">
    <property type="entry name" value="beta and beta-prime subunits of DNA dependent RNA-polymerase"/>
    <property type="match status" value="1"/>
</dbReference>
<dbReference type="SMART" id="SM00663">
    <property type="entry name" value="RPOLA_N"/>
    <property type="match status" value="1"/>
</dbReference>
<feature type="transmembrane region" description="Helical" evidence="9">
    <location>
        <begin position="695"/>
        <end position="718"/>
    </location>
</feature>
<dbReference type="Pfam" id="PF00623">
    <property type="entry name" value="RNA_pol_Rpb1_2"/>
    <property type="match status" value="1"/>
</dbReference>
<keyword evidence="2 11" id="KW-0240">DNA-directed RNA polymerase</keyword>
<sequence length="1111" mass="124795">MQLCSDKSSNNDLASAQQKKITDPSTSFGLRYVKDVVLGKRSDHCFRMVVVGDPCIKLSEIGIPCHIAERLQISECLNRWNFDKVSDWAGLHFFEKGEVYARRKGSLVRVRRITELQMGDIIYRPLSDGDIVLINRPPSIHLHSLLALSVKVLPVTSALSINPLCCSPLRGDFDGDCLHGYVPQSIDARVELSELVAIDKQLINDQNGRNLLSLSQDSLTAAHLVMEDGVLLNLFQMQQLQMFCPHQLLWPAIMKAPSLNSFVWTGKQLFSMLLPPGFDYDFPSNGVLVSDGELLSSEGSFWLRDNNNNLFQSLVKHYQGKVLDFLFAAQEVLCEWLSMQGLSVSLLDLYLTSDSYSRKNMMDEIFCGLQEAEHMCNFKQLMVDSCWDFLVEVGEEKDVPEVERLCYEKQKCAALSQASVDAFKYVFRDIQNLVYKYASKDNSLLVMFKAGSKGNLLKLVQHSMCLGLQHSLVPLSFRIPHQLSCAAWNKQRAHDSFLMADDTPGRPKYIPYAVIENSFLTGLNPLECFVHSVTSRDSSFSDNADLPGTLNRRLMFLMRDLYTAYDGTVRNAYGNQLIQFSYNINKDKYIPNSSTHDFGESVDAYDAVGGQPVGSLSASAISEAAYSALDQPISLLETSPLLNLKNVLECGTRKRNADRTLSVFLSNKLARRRHGFEYGALEVKNHLERLIFSDIVSAVMIMLVSISLLFAYLLFYVLDCFETQKEGNDTICITVTIAENEKNSLQLDTVRGVIIPFLLGTIIKGFLEIKKVDILWNDRSKVSRCHHGSSGELYLRVFMSGDSVRTNLWSLLKNYCVQIMDMVDWSRSHPDNIHDFSMAYGIDAGWQYFLNSLESAISDTGKSILPQHLLLVADSLSATGEFVALNARGIAQQREHASVSSPFMQACLSNPGACFIKAAKAGAVDGLKGNLDALAWGNVPSTGTGGHFDIIYSAKVDIMLFLLNPNNRYRGIKWMQRKAVINSYSNLKYIVDKGWEFLKDYSCFGCRYPIDHSLNEKDKSTLMMALYFHPRRDEKIGIGAQDIKVGCHPKYQNTRCFEVVRMDGTTEDFSYHKCVIGALEIIDPLRAKSYESKWGRKATNQNGAFAVDSLE</sequence>
<dbReference type="InterPro" id="IPR007066">
    <property type="entry name" value="RNA_pol_Rpb1_3"/>
</dbReference>
<keyword evidence="4" id="KW-0548">Nucleotidyltransferase</keyword>
<evidence type="ECO:0000313" key="12">
    <source>
        <dbReference type="Proteomes" id="UP000237347"/>
    </source>
</evidence>
<dbReference type="Proteomes" id="UP000237347">
    <property type="component" value="Unassembled WGS sequence"/>
</dbReference>
<dbReference type="Gene3D" id="1.10.274.100">
    <property type="entry name" value="RNA polymerase Rpb1, domain 3"/>
    <property type="match status" value="1"/>
</dbReference>
<keyword evidence="6" id="KW-0862">Zinc</keyword>
<dbReference type="InterPro" id="IPR038120">
    <property type="entry name" value="Rpb1_funnel_sf"/>
</dbReference>
<dbReference type="InterPro" id="IPR045867">
    <property type="entry name" value="DNA-dir_RpoC_beta_prime"/>
</dbReference>
<feature type="domain" description="RNA polymerase N-terminal" evidence="10">
    <location>
        <begin position="3"/>
        <end position="226"/>
    </location>
</feature>
<dbReference type="Pfam" id="PF04983">
    <property type="entry name" value="RNA_pol_Rpb1_3"/>
    <property type="match status" value="1"/>
</dbReference>
<dbReference type="GO" id="GO:0003677">
    <property type="term" value="F:DNA binding"/>
    <property type="evidence" value="ECO:0007669"/>
    <property type="project" value="InterPro"/>
</dbReference>
<proteinExistence type="predicted"/>
<evidence type="ECO:0000256" key="5">
    <source>
        <dbReference type="ARBA" id="ARBA00022723"/>
    </source>
</evidence>
<protein>
    <recommendedName>
        <fullName evidence="1">DNA-directed RNA polymerase</fullName>
        <ecNumber evidence="1">2.7.7.6</ecNumber>
    </recommendedName>
</protein>
<name>A0AAW0IKK1_QUESU</name>
<dbReference type="FunFam" id="1.10.274.100:FF:000010">
    <property type="entry name" value="DNA-directed RNA polymerase subunit"/>
    <property type="match status" value="1"/>
</dbReference>
<gene>
    <name evidence="11" type="primary">NRPD1_0</name>
    <name evidence="11" type="ORF">CFP56_002021</name>
</gene>
<evidence type="ECO:0000256" key="8">
    <source>
        <dbReference type="ARBA" id="ARBA00048552"/>
    </source>
</evidence>
<dbReference type="Pfam" id="PF05000">
    <property type="entry name" value="RNA_pol_Rpb1_4"/>
    <property type="match status" value="1"/>
</dbReference>
<reference evidence="11 12" key="1">
    <citation type="journal article" date="2018" name="Sci. Data">
        <title>The draft genome sequence of cork oak.</title>
        <authorList>
            <person name="Ramos A.M."/>
            <person name="Usie A."/>
            <person name="Barbosa P."/>
            <person name="Barros P.M."/>
            <person name="Capote T."/>
            <person name="Chaves I."/>
            <person name="Simoes F."/>
            <person name="Abreu I."/>
            <person name="Carrasquinho I."/>
            <person name="Faro C."/>
            <person name="Guimaraes J.B."/>
            <person name="Mendonca D."/>
            <person name="Nobrega F."/>
            <person name="Rodrigues L."/>
            <person name="Saibo N.J.M."/>
            <person name="Varela M.C."/>
            <person name="Egas C."/>
            <person name="Matos J."/>
            <person name="Miguel C.M."/>
            <person name="Oliveira M.M."/>
            <person name="Ricardo C.P."/>
            <person name="Goncalves S."/>
        </authorList>
    </citation>
    <scope>NUCLEOTIDE SEQUENCE [LARGE SCALE GENOMIC DNA]</scope>
    <source>
        <strain evidence="12">cv. HL8</strain>
    </source>
</reference>
<evidence type="ECO:0000313" key="11">
    <source>
        <dbReference type="EMBL" id="KAK7815150.1"/>
    </source>
</evidence>
<dbReference type="Pfam" id="PF11523">
    <property type="entry name" value="DUF3223"/>
    <property type="match status" value="1"/>
</dbReference>
<evidence type="ECO:0000256" key="2">
    <source>
        <dbReference type="ARBA" id="ARBA00022478"/>
    </source>
</evidence>
<dbReference type="EMBL" id="PKMF04001032">
    <property type="protein sequence ID" value="KAK7815150.1"/>
    <property type="molecule type" value="Genomic_DNA"/>
</dbReference>
<dbReference type="InterPro" id="IPR006592">
    <property type="entry name" value="RNA_pol_N"/>
</dbReference>
<dbReference type="Gene3D" id="2.40.40.20">
    <property type="match status" value="1"/>
</dbReference>
<accession>A0AAW0IKK1</accession>
<dbReference type="Pfam" id="PF04998">
    <property type="entry name" value="RNA_pol_Rpb1_5"/>
    <property type="match status" value="1"/>
</dbReference>
<dbReference type="PANTHER" id="PTHR19376">
    <property type="entry name" value="DNA-DIRECTED RNA POLYMERASE"/>
    <property type="match status" value="1"/>
</dbReference>
<evidence type="ECO:0000256" key="9">
    <source>
        <dbReference type="SAM" id="Phobius"/>
    </source>
</evidence>
<dbReference type="GO" id="GO:0006351">
    <property type="term" value="P:DNA-templated transcription"/>
    <property type="evidence" value="ECO:0007669"/>
    <property type="project" value="InterPro"/>
</dbReference>
<keyword evidence="9" id="KW-0812">Transmembrane</keyword>
<dbReference type="Gene3D" id="3.10.450.40">
    <property type="match status" value="1"/>
</dbReference>
<keyword evidence="9" id="KW-0472">Membrane</keyword>